<name>A0A1Y5SBL9_9RHOB</name>
<organism evidence="2 3">
    <name type="scientific">Roseovarius litorisediminis</name>
    <dbReference type="NCBI Taxonomy" id="1312363"/>
    <lineage>
        <taxon>Bacteria</taxon>
        <taxon>Pseudomonadati</taxon>
        <taxon>Pseudomonadota</taxon>
        <taxon>Alphaproteobacteria</taxon>
        <taxon>Rhodobacterales</taxon>
        <taxon>Roseobacteraceae</taxon>
        <taxon>Roseovarius</taxon>
    </lineage>
</organism>
<sequence length="105" mass="11986">MEMFGYRYLLGEPWLPYSIFIALVSVALSIFFVRRMPMRPWLSFLLTCLTAFFTAFLASGIANGFSGGGEALFWNLFGGAFFAPIWLPVCAVVHIVLRRDLIRRR</sequence>
<feature type="transmembrane region" description="Helical" evidence="1">
    <location>
        <begin position="73"/>
        <end position="97"/>
    </location>
</feature>
<accession>A0A1Y5SBL9</accession>
<protein>
    <submittedName>
        <fullName evidence="2">Uncharacterized protein</fullName>
    </submittedName>
</protein>
<evidence type="ECO:0000313" key="3">
    <source>
        <dbReference type="Proteomes" id="UP000193827"/>
    </source>
</evidence>
<keyword evidence="1" id="KW-0472">Membrane</keyword>
<keyword evidence="1" id="KW-1133">Transmembrane helix</keyword>
<gene>
    <name evidence="2" type="ORF">PEL8287_01770</name>
</gene>
<feature type="transmembrane region" description="Helical" evidence="1">
    <location>
        <begin position="14"/>
        <end position="33"/>
    </location>
</feature>
<keyword evidence="3" id="KW-1185">Reference proteome</keyword>
<keyword evidence="1" id="KW-0812">Transmembrane</keyword>
<evidence type="ECO:0000256" key="1">
    <source>
        <dbReference type="SAM" id="Phobius"/>
    </source>
</evidence>
<dbReference type="Proteomes" id="UP000193827">
    <property type="component" value="Unassembled WGS sequence"/>
</dbReference>
<dbReference type="AlphaFoldDB" id="A0A1Y5SBL9"/>
<feature type="transmembrane region" description="Helical" evidence="1">
    <location>
        <begin position="40"/>
        <end position="61"/>
    </location>
</feature>
<dbReference type="EMBL" id="FWFL01000004">
    <property type="protein sequence ID" value="SLN37070.1"/>
    <property type="molecule type" value="Genomic_DNA"/>
</dbReference>
<evidence type="ECO:0000313" key="2">
    <source>
        <dbReference type="EMBL" id="SLN37070.1"/>
    </source>
</evidence>
<reference evidence="2 3" key="1">
    <citation type="submission" date="2017-03" db="EMBL/GenBank/DDBJ databases">
        <authorList>
            <person name="Afonso C.L."/>
            <person name="Miller P.J."/>
            <person name="Scott M.A."/>
            <person name="Spackman E."/>
            <person name="Goraichik I."/>
            <person name="Dimitrov K.M."/>
            <person name="Suarez D.L."/>
            <person name="Swayne D.E."/>
        </authorList>
    </citation>
    <scope>NUCLEOTIDE SEQUENCE [LARGE SCALE GENOMIC DNA]</scope>
    <source>
        <strain evidence="2 3">CECT 8287</strain>
    </source>
</reference>
<proteinExistence type="predicted"/>